<feature type="transmembrane region" description="Helical" evidence="3">
    <location>
        <begin position="473"/>
        <end position="493"/>
    </location>
</feature>
<dbReference type="AlphaFoldDB" id="A0A9N8ET65"/>
<feature type="transmembrane region" description="Helical" evidence="3">
    <location>
        <begin position="156"/>
        <end position="176"/>
    </location>
</feature>
<gene>
    <name evidence="4" type="ORF">SEMRO_1515_G279010.1</name>
</gene>
<keyword evidence="3" id="KW-0812">Transmembrane</keyword>
<dbReference type="EMBL" id="CAICTM010001513">
    <property type="protein sequence ID" value="CAB9524270.1"/>
    <property type="molecule type" value="Genomic_DNA"/>
</dbReference>
<dbReference type="GO" id="GO:0016020">
    <property type="term" value="C:membrane"/>
    <property type="evidence" value="ECO:0007669"/>
    <property type="project" value="InterPro"/>
</dbReference>
<evidence type="ECO:0000313" key="5">
    <source>
        <dbReference type="Proteomes" id="UP001153069"/>
    </source>
</evidence>
<feature type="compositionally biased region" description="Polar residues" evidence="2">
    <location>
        <begin position="103"/>
        <end position="125"/>
    </location>
</feature>
<evidence type="ECO:0000256" key="2">
    <source>
        <dbReference type="SAM" id="MobiDB-lite"/>
    </source>
</evidence>
<dbReference type="NCBIfam" id="TIGR00797">
    <property type="entry name" value="matE"/>
    <property type="match status" value="1"/>
</dbReference>
<feature type="transmembrane region" description="Helical" evidence="3">
    <location>
        <begin position="403"/>
        <end position="423"/>
    </location>
</feature>
<proteinExistence type="inferred from homology"/>
<evidence type="ECO:0000256" key="3">
    <source>
        <dbReference type="SAM" id="Phobius"/>
    </source>
</evidence>
<keyword evidence="3" id="KW-1133">Transmembrane helix</keyword>
<feature type="transmembrane region" description="Helical" evidence="3">
    <location>
        <begin position="322"/>
        <end position="346"/>
    </location>
</feature>
<dbReference type="OrthoDB" id="2126698at2759"/>
<evidence type="ECO:0000313" key="4">
    <source>
        <dbReference type="EMBL" id="CAB9524270.1"/>
    </source>
</evidence>
<name>A0A9N8ET65_9STRA</name>
<feature type="transmembrane region" description="Helical" evidence="3">
    <location>
        <begin position="366"/>
        <end position="383"/>
    </location>
</feature>
<comment type="caution">
    <text evidence="4">The sequence shown here is derived from an EMBL/GenBank/DDBJ whole genome shotgun (WGS) entry which is preliminary data.</text>
</comment>
<dbReference type="Proteomes" id="UP001153069">
    <property type="component" value="Unassembled WGS sequence"/>
</dbReference>
<feature type="transmembrane region" description="Helical" evidence="3">
    <location>
        <begin position="34"/>
        <end position="54"/>
    </location>
</feature>
<reference evidence="4" key="1">
    <citation type="submission" date="2020-06" db="EMBL/GenBank/DDBJ databases">
        <authorList>
            <consortium name="Plant Systems Biology data submission"/>
        </authorList>
    </citation>
    <scope>NUCLEOTIDE SEQUENCE</scope>
    <source>
        <strain evidence="4">D6</strain>
    </source>
</reference>
<keyword evidence="3" id="KW-0472">Membrane</keyword>
<feature type="region of interest" description="Disordered" evidence="2">
    <location>
        <begin position="98"/>
        <end position="140"/>
    </location>
</feature>
<accession>A0A9N8ET65</accession>
<dbReference type="PANTHER" id="PTHR11206">
    <property type="entry name" value="MULTIDRUG RESISTANCE PROTEIN"/>
    <property type="match status" value="1"/>
</dbReference>
<dbReference type="Pfam" id="PF01554">
    <property type="entry name" value="MatE"/>
    <property type="match status" value="3"/>
</dbReference>
<dbReference type="InterPro" id="IPR002528">
    <property type="entry name" value="MATE_fam"/>
</dbReference>
<feature type="transmembrane region" description="Helical" evidence="3">
    <location>
        <begin position="60"/>
        <end position="84"/>
    </location>
</feature>
<evidence type="ECO:0000256" key="1">
    <source>
        <dbReference type="ARBA" id="ARBA00010199"/>
    </source>
</evidence>
<sequence>METPHSTQPSSGSTYINKLLEEAKDQFKTSWPTLCALVLYRFPWLISLAFVGAIGSDELAAAALATTLCNVTGMSLSVGLSSALTTLTGQARGDLLERHKRQNQPTDPSQTPLLKASNSPNASTQHRYESCRVPSGDDEDFTSASPRNDFLLPMVFLYRGLFVQLLLVVPVGMWWLSGIHDVLESLGQNETIATMTASYLKVLAPGLWAYSINWTITSWLQAIEMADVPAYAAGAGLALHIPFNYFFIYVLRWGYLGVAVATTTSQLIQPLGTLIYLFGFSVGRSRVLQHTVASAVGRNCISSGFRVDIKMGITSYAGMKTYLGLAIPGIITISEWWASEIAIFLAGRLHPNPAVALGGMTLYQSINSFCFMFPLASSIAGSARVGKFLGANEPERAGIAAKVSVYSAMLVSGIIGCILYIVPHEFFPSLFTHDGPVVAETSRTIPLLATYVFADGLQVALNGIIKGCGRQCVTMPIVITAYWVFGVPVSYYLAFRVCGGEMSDDMFCGVVGLVSGLTLGTWLHMGMLAMVVIATTNWQAEAFKAKQRLVHADESRMDLT</sequence>
<feature type="transmembrane region" description="Helical" evidence="3">
    <location>
        <begin position="228"/>
        <end position="247"/>
    </location>
</feature>
<feature type="transmembrane region" description="Helical" evidence="3">
    <location>
        <begin position="513"/>
        <end position="538"/>
    </location>
</feature>
<feature type="transmembrane region" description="Helical" evidence="3">
    <location>
        <begin position="253"/>
        <end position="278"/>
    </location>
</feature>
<dbReference type="GO" id="GO:0042910">
    <property type="term" value="F:xenobiotic transmembrane transporter activity"/>
    <property type="evidence" value="ECO:0007669"/>
    <property type="project" value="InterPro"/>
</dbReference>
<protein>
    <submittedName>
        <fullName evidence="4">Protein DETOXIFICATION</fullName>
    </submittedName>
</protein>
<feature type="transmembrane region" description="Helical" evidence="3">
    <location>
        <begin position="196"/>
        <end position="216"/>
    </location>
</feature>
<dbReference type="GO" id="GO:0015297">
    <property type="term" value="F:antiporter activity"/>
    <property type="evidence" value="ECO:0007669"/>
    <property type="project" value="InterPro"/>
</dbReference>
<keyword evidence="5" id="KW-1185">Reference proteome</keyword>
<organism evidence="4 5">
    <name type="scientific">Seminavis robusta</name>
    <dbReference type="NCBI Taxonomy" id="568900"/>
    <lineage>
        <taxon>Eukaryota</taxon>
        <taxon>Sar</taxon>
        <taxon>Stramenopiles</taxon>
        <taxon>Ochrophyta</taxon>
        <taxon>Bacillariophyta</taxon>
        <taxon>Bacillariophyceae</taxon>
        <taxon>Bacillariophycidae</taxon>
        <taxon>Naviculales</taxon>
        <taxon>Naviculaceae</taxon>
        <taxon>Seminavis</taxon>
    </lineage>
</organism>
<comment type="similarity">
    <text evidence="1">Belongs to the multi antimicrobial extrusion (MATE) (TC 2.A.66.1) family.</text>
</comment>